<evidence type="ECO:0000256" key="1">
    <source>
        <dbReference type="ARBA" id="ARBA00000971"/>
    </source>
</evidence>
<evidence type="ECO:0000313" key="13">
    <source>
        <dbReference type="Proteomes" id="UP000539642"/>
    </source>
</evidence>
<keyword evidence="7 9" id="KW-0413">Isomerase</keyword>
<evidence type="ECO:0000256" key="6">
    <source>
        <dbReference type="ARBA" id="ARBA00023186"/>
    </source>
</evidence>
<dbReference type="Pfam" id="PF00254">
    <property type="entry name" value="FKBP_C"/>
    <property type="match status" value="1"/>
</dbReference>
<sequence>MIQPNDTVTLSFTGKLDNGEAFIIVSPDEPLTVTLGNLELPPSVEQALLGMDVGETKKIRIAPDEGFGPRQKELVQIITNQEMIDKLKPQPGMILSLKTEKDGQEIMVPATVVRATDSELEVDYNHPLAGHHLTYTVTIIGIQR</sequence>
<dbReference type="PROSITE" id="PS50059">
    <property type="entry name" value="FKBP_PPIASE"/>
    <property type="match status" value="1"/>
</dbReference>
<comment type="caution">
    <text evidence="12">The sequence shown here is derived from an EMBL/GenBank/DDBJ whole genome shotgun (WGS) entry which is preliminary data.</text>
</comment>
<gene>
    <name evidence="12" type="ORF">HNQ81_000327</name>
</gene>
<dbReference type="PANTHER" id="PTHR47861:SF3">
    <property type="entry name" value="FKBP-TYPE PEPTIDYL-PROLYL CIS-TRANS ISOMERASE SLYD"/>
    <property type="match status" value="1"/>
</dbReference>
<organism evidence="12 13">
    <name type="scientific">Desulfoprunum benzoelyticum</name>
    <dbReference type="NCBI Taxonomy" id="1506996"/>
    <lineage>
        <taxon>Bacteria</taxon>
        <taxon>Pseudomonadati</taxon>
        <taxon>Thermodesulfobacteriota</taxon>
        <taxon>Desulfobulbia</taxon>
        <taxon>Desulfobulbales</taxon>
        <taxon>Desulfobulbaceae</taxon>
        <taxon>Desulfoprunum</taxon>
    </lineage>
</organism>
<dbReference type="GO" id="GO:0042026">
    <property type="term" value="P:protein refolding"/>
    <property type="evidence" value="ECO:0007669"/>
    <property type="project" value="UniProtKB-ARBA"/>
</dbReference>
<evidence type="ECO:0000313" key="12">
    <source>
        <dbReference type="EMBL" id="MBB5346620.1"/>
    </source>
</evidence>
<dbReference type="EMBL" id="JACHEO010000001">
    <property type="protein sequence ID" value="MBB5346620.1"/>
    <property type="molecule type" value="Genomic_DNA"/>
</dbReference>
<comment type="similarity">
    <text evidence="3 10">Belongs to the FKBP-type PPIase family.</text>
</comment>
<dbReference type="EC" id="5.2.1.8" evidence="10"/>
<protein>
    <recommendedName>
        <fullName evidence="10">Peptidyl-prolyl cis-trans isomerase</fullName>
        <ecNumber evidence="10">5.2.1.8</ecNumber>
    </recommendedName>
</protein>
<comment type="function">
    <text evidence="8">Also involved in hydrogenase metallocenter assembly, probably by participating in the nickel insertion step. This function in hydrogenase biosynthesis requires chaperone activity and the presence of the metal-binding domain, but not PPIase activity.</text>
</comment>
<dbReference type="Proteomes" id="UP000539642">
    <property type="component" value="Unassembled WGS sequence"/>
</dbReference>
<dbReference type="SUPFAM" id="SSF54534">
    <property type="entry name" value="FKBP-like"/>
    <property type="match status" value="1"/>
</dbReference>
<comment type="subcellular location">
    <subcellularLocation>
        <location evidence="2">Cytoplasm</location>
    </subcellularLocation>
</comment>
<dbReference type="InterPro" id="IPR046357">
    <property type="entry name" value="PPIase_dom_sf"/>
</dbReference>
<reference evidence="12 13" key="1">
    <citation type="submission" date="2020-08" db="EMBL/GenBank/DDBJ databases">
        <title>Genomic Encyclopedia of Type Strains, Phase IV (KMG-IV): sequencing the most valuable type-strain genomes for metagenomic binning, comparative biology and taxonomic classification.</title>
        <authorList>
            <person name="Goeker M."/>
        </authorList>
    </citation>
    <scope>NUCLEOTIDE SEQUENCE [LARGE SCALE GENOMIC DNA]</scope>
    <source>
        <strain evidence="12 13">DSM 28570</strain>
    </source>
</reference>
<evidence type="ECO:0000256" key="5">
    <source>
        <dbReference type="ARBA" id="ARBA00023110"/>
    </source>
</evidence>
<comment type="catalytic activity">
    <reaction evidence="1 9 10">
        <text>[protein]-peptidylproline (omega=180) = [protein]-peptidylproline (omega=0)</text>
        <dbReference type="Rhea" id="RHEA:16237"/>
        <dbReference type="Rhea" id="RHEA-COMP:10747"/>
        <dbReference type="Rhea" id="RHEA-COMP:10748"/>
        <dbReference type="ChEBI" id="CHEBI:83833"/>
        <dbReference type="ChEBI" id="CHEBI:83834"/>
        <dbReference type="EC" id="5.2.1.8"/>
    </reaction>
</comment>
<keyword evidence="13" id="KW-1185">Reference proteome</keyword>
<evidence type="ECO:0000259" key="11">
    <source>
        <dbReference type="PROSITE" id="PS50059"/>
    </source>
</evidence>
<evidence type="ECO:0000256" key="8">
    <source>
        <dbReference type="ARBA" id="ARBA00037071"/>
    </source>
</evidence>
<keyword evidence="6" id="KW-0143">Chaperone</keyword>
<evidence type="ECO:0000256" key="2">
    <source>
        <dbReference type="ARBA" id="ARBA00004496"/>
    </source>
</evidence>
<evidence type="ECO:0000256" key="7">
    <source>
        <dbReference type="ARBA" id="ARBA00023235"/>
    </source>
</evidence>
<proteinExistence type="inferred from homology"/>
<dbReference type="Gene3D" id="3.10.50.40">
    <property type="match status" value="1"/>
</dbReference>
<dbReference type="PANTHER" id="PTHR47861">
    <property type="entry name" value="FKBP-TYPE PEPTIDYL-PROLYL CIS-TRANS ISOMERASE SLYD"/>
    <property type="match status" value="1"/>
</dbReference>
<feature type="domain" description="PPIase FKBP-type" evidence="11">
    <location>
        <begin position="5"/>
        <end position="84"/>
    </location>
</feature>
<dbReference type="GO" id="GO:0003755">
    <property type="term" value="F:peptidyl-prolyl cis-trans isomerase activity"/>
    <property type="evidence" value="ECO:0007669"/>
    <property type="project" value="UniProtKB-UniRule"/>
</dbReference>
<keyword evidence="5 9" id="KW-0697">Rotamase</keyword>
<dbReference type="AlphaFoldDB" id="A0A840UYP5"/>
<evidence type="ECO:0000256" key="9">
    <source>
        <dbReference type="PROSITE-ProRule" id="PRU00277"/>
    </source>
</evidence>
<evidence type="ECO:0000256" key="3">
    <source>
        <dbReference type="ARBA" id="ARBA00006577"/>
    </source>
</evidence>
<keyword evidence="4" id="KW-0963">Cytoplasm</keyword>
<dbReference type="InterPro" id="IPR001179">
    <property type="entry name" value="PPIase_FKBP_dom"/>
</dbReference>
<evidence type="ECO:0000256" key="4">
    <source>
        <dbReference type="ARBA" id="ARBA00022490"/>
    </source>
</evidence>
<dbReference type="RefSeq" id="WP_183347611.1">
    <property type="nucleotide sequence ID" value="NZ_JACHEO010000001.1"/>
</dbReference>
<evidence type="ECO:0000256" key="10">
    <source>
        <dbReference type="RuleBase" id="RU003915"/>
    </source>
</evidence>
<accession>A0A840UYP5</accession>
<name>A0A840UYP5_9BACT</name>
<dbReference type="GO" id="GO:0005737">
    <property type="term" value="C:cytoplasm"/>
    <property type="evidence" value="ECO:0007669"/>
    <property type="project" value="UniProtKB-SubCell"/>
</dbReference>